<feature type="transmembrane region" description="Helical" evidence="5">
    <location>
        <begin position="29"/>
        <end position="47"/>
    </location>
</feature>
<gene>
    <name evidence="7" type="ordered locus">Acel_1105</name>
</gene>
<dbReference type="InParanoid" id="A0LTW7"/>
<feature type="transmembrane region" description="Helical" evidence="5">
    <location>
        <begin position="67"/>
        <end position="85"/>
    </location>
</feature>
<dbReference type="Gene3D" id="1.20.1740.10">
    <property type="entry name" value="Amino acid/polyamine transporter I"/>
    <property type="match status" value="1"/>
</dbReference>
<dbReference type="FunCoup" id="A0LTW7">
    <property type="interactions" value="104"/>
</dbReference>
<dbReference type="Pfam" id="PF00324">
    <property type="entry name" value="AA_permease"/>
    <property type="match status" value="1"/>
</dbReference>
<feature type="transmembrane region" description="Helical" evidence="5">
    <location>
        <begin position="367"/>
        <end position="390"/>
    </location>
</feature>
<evidence type="ECO:0000256" key="5">
    <source>
        <dbReference type="SAM" id="Phobius"/>
    </source>
</evidence>
<feature type="transmembrane region" description="Helical" evidence="5">
    <location>
        <begin position="396"/>
        <end position="423"/>
    </location>
</feature>
<dbReference type="RefSeq" id="WP_011719940.1">
    <property type="nucleotide sequence ID" value="NC_008578.1"/>
</dbReference>
<dbReference type="PANTHER" id="PTHR42770:SF16">
    <property type="entry name" value="AMINO ACID PERMEASE"/>
    <property type="match status" value="1"/>
</dbReference>
<feature type="transmembrane region" description="Helical" evidence="5">
    <location>
        <begin position="324"/>
        <end position="346"/>
    </location>
</feature>
<keyword evidence="3 5" id="KW-1133">Transmembrane helix</keyword>
<feature type="transmembrane region" description="Helical" evidence="5">
    <location>
        <begin position="148"/>
        <end position="167"/>
    </location>
</feature>
<feature type="transmembrane region" description="Helical" evidence="5">
    <location>
        <begin position="435"/>
        <end position="461"/>
    </location>
</feature>
<dbReference type="GO" id="GO:0055085">
    <property type="term" value="P:transmembrane transport"/>
    <property type="evidence" value="ECO:0007669"/>
    <property type="project" value="InterPro"/>
</dbReference>
<feature type="transmembrane region" description="Helical" evidence="5">
    <location>
        <begin position="255"/>
        <end position="276"/>
    </location>
</feature>
<feature type="transmembrane region" description="Helical" evidence="5">
    <location>
        <begin position="214"/>
        <end position="234"/>
    </location>
</feature>
<proteinExistence type="predicted"/>
<evidence type="ECO:0000259" key="6">
    <source>
        <dbReference type="Pfam" id="PF00324"/>
    </source>
</evidence>
<name>A0LTW7_ACIC1</name>
<keyword evidence="4 5" id="KW-0472">Membrane</keyword>
<organism evidence="7 8">
    <name type="scientific">Acidothermus cellulolyticus (strain ATCC 43068 / DSM 8971 / 11B)</name>
    <dbReference type="NCBI Taxonomy" id="351607"/>
    <lineage>
        <taxon>Bacteria</taxon>
        <taxon>Bacillati</taxon>
        <taxon>Actinomycetota</taxon>
        <taxon>Actinomycetes</taxon>
        <taxon>Acidothermales</taxon>
        <taxon>Acidothermaceae</taxon>
        <taxon>Acidothermus</taxon>
    </lineage>
</organism>
<evidence type="ECO:0000313" key="7">
    <source>
        <dbReference type="EMBL" id="ABK52877.1"/>
    </source>
</evidence>
<dbReference type="PIRSF" id="PIRSF006060">
    <property type="entry name" value="AA_transporter"/>
    <property type="match status" value="1"/>
</dbReference>
<feature type="transmembrane region" description="Helical" evidence="5">
    <location>
        <begin position="481"/>
        <end position="501"/>
    </location>
</feature>
<evidence type="ECO:0000256" key="1">
    <source>
        <dbReference type="ARBA" id="ARBA00004141"/>
    </source>
</evidence>
<dbReference type="HOGENOM" id="CLU_007946_20_1_11"/>
<comment type="subcellular location">
    <subcellularLocation>
        <location evidence="1">Membrane</location>
        <topology evidence="1">Multi-pass membrane protein</topology>
    </subcellularLocation>
</comment>
<dbReference type="InterPro" id="IPR050367">
    <property type="entry name" value="APC_superfamily"/>
</dbReference>
<dbReference type="Proteomes" id="UP000008221">
    <property type="component" value="Chromosome"/>
</dbReference>
<sequence length="516" mass="53870">MVSASGERGAMLAAVEARAPSRHLWRDRIAVIGIVFYVVAASAPLVGMSGAVPVAIGLGNGSGTPGAYLAVGIALLIFSVGYAAMSSKVTNAGAFFAYVGRGLGVRAGISSAFVSIFAYVTIQLAIYGFMGGLVAQEAKQYLGISLPWWGWVFIAWGLVLLLSLFSVDVGAKVLGGFMILELSSLLIMAFAVIFRGGGPQGLSVSASFAPSHVFVGGLAGSAGIALAFAFASYIGFEATAIYGEESRDPKRTVPVATYAAVGTIALLFAVTSWGIVSGLGQGRVVDETLKISTVGDTPLADPAQVIFHVATQYVGSWLADLMRILVISSLFAGLLAFQNANARYFYALGRAGVLPKALSHVSRRGSPMYGTLTMSGLTALVVLIFMAKGWDPVLNLFYWSSAIAVMAIVIVEILVSVAVIAFFRRDHSDTRLWNTVVAPILAIAALGIGLYLLMARFGLLAGTAAAGVDPTKTAWALSPTGWVLIALPFVMLIVGLVVALARRRSIDSQVVADLVS</sequence>
<evidence type="ECO:0000256" key="4">
    <source>
        <dbReference type="ARBA" id="ARBA00023136"/>
    </source>
</evidence>
<reference evidence="7 8" key="1">
    <citation type="journal article" date="2009" name="Genome Res.">
        <title>Complete genome of the cellulolytic thermophile Acidothermus cellulolyticus 11B provides insights into its ecophysiological and evolutionary adaptations.</title>
        <authorList>
            <person name="Barabote R.D."/>
            <person name="Xie G."/>
            <person name="Leu D.H."/>
            <person name="Normand P."/>
            <person name="Necsulea A."/>
            <person name="Daubin V."/>
            <person name="Medigue C."/>
            <person name="Adney W.S."/>
            <person name="Xu X.C."/>
            <person name="Lapidus A."/>
            <person name="Parales R.E."/>
            <person name="Detter C."/>
            <person name="Pujic P."/>
            <person name="Bruce D."/>
            <person name="Lavire C."/>
            <person name="Challacombe J.F."/>
            <person name="Brettin T.S."/>
            <person name="Berry A.M."/>
        </authorList>
    </citation>
    <scope>NUCLEOTIDE SEQUENCE [LARGE SCALE GENOMIC DNA]</scope>
    <source>
        <strain evidence="8">ATCC 43068 / DSM 8971 / 11B</strain>
    </source>
</reference>
<dbReference type="InterPro" id="IPR004841">
    <property type="entry name" value="AA-permease/SLC12A_dom"/>
</dbReference>
<evidence type="ECO:0000256" key="2">
    <source>
        <dbReference type="ARBA" id="ARBA00022692"/>
    </source>
</evidence>
<dbReference type="PANTHER" id="PTHR42770">
    <property type="entry name" value="AMINO ACID TRANSPORTER-RELATED"/>
    <property type="match status" value="1"/>
</dbReference>
<dbReference type="EMBL" id="CP000481">
    <property type="protein sequence ID" value="ABK52877.1"/>
    <property type="molecule type" value="Genomic_DNA"/>
</dbReference>
<evidence type="ECO:0000256" key="3">
    <source>
        <dbReference type="ARBA" id="ARBA00022989"/>
    </source>
</evidence>
<dbReference type="eggNOG" id="COG0833">
    <property type="taxonomic scope" value="Bacteria"/>
</dbReference>
<dbReference type="AlphaFoldDB" id="A0LTW7"/>
<dbReference type="STRING" id="351607.Acel_1105"/>
<keyword evidence="8" id="KW-1185">Reference proteome</keyword>
<accession>A0LTW7</accession>
<feature type="domain" description="Amino acid permease/ SLC12A" evidence="6">
    <location>
        <begin position="53"/>
        <end position="494"/>
    </location>
</feature>
<dbReference type="KEGG" id="ace:Acel_1105"/>
<keyword evidence="2 5" id="KW-0812">Transmembrane</keyword>
<protein>
    <submittedName>
        <fullName evidence="7">Amino acid/polyamine/organocation transporter, APC superfamily</fullName>
    </submittedName>
</protein>
<evidence type="ECO:0000313" key="8">
    <source>
        <dbReference type="Proteomes" id="UP000008221"/>
    </source>
</evidence>
<feature type="transmembrane region" description="Helical" evidence="5">
    <location>
        <begin position="105"/>
        <end position="128"/>
    </location>
</feature>
<feature type="transmembrane region" description="Helical" evidence="5">
    <location>
        <begin position="174"/>
        <end position="194"/>
    </location>
</feature>
<dbReference type="GO" id="GO:0016020">
    <property type="term" value="C:membrane"/>
    <property type="evidence" value="ECO:0007669"/>
    <property type="project" value="UniProtKB-SubCell"/>
</dbReference>